<keyword evidence="5" id="KW-1185">Reference proteome</keyword>
<evidence type="ECO:0000256" key="1">
    <source>
        <dbReference type="ARBA" id="ARBA00022950"/>
    </source>
</evidence>
<dbReference type="InterPro" id="IPR006427">
    <property type="entry name" value="Portal_HK97"/>
</dbReference>
<dbReference type="Gene3D" id="3.30.1120.70">
    <property type="match status" value="1"/>
</dbReference>
<name>C4ML04_9CAUD</name>
<dbReference type="EMBL" id="EU717894">
    <property type="protein sequence ID" value="ACE75744.1"/>
    <property type="molecule type" value="Genomic_DNA"/>
</dbReference>
<evidence type="ECO:0000313" key="4">
    <source>
        <dbReference type="EMBL" id="ACE75744.1"/>
    </source>
</evidence>
<dbReference type="InterPro" id="IPR006944">
    <property type="entry name" value="Phage/GTA_portal"/>
</dbReference>
<dbReference type="Gene3D" id="1.20.1270.210">
    <property type="match status" value="1"/>
</dbReference>
<proteinExistence type="predicted"/>
<dbReference type="NCBIfam" id="TIGR01537">
    <property type="entry name" value="portal_HK97"/>
    <property type="match status" value="1"/>
</dbReference>
<reference evidence="4 5" key="1">
    <citation type="journal article" date="2009" name="Appl. Environ. Microbiol.">
        <title>Genomic characterization of the intron-containing T7-like phage phiL7 of Xanthomonas campestris.</title>
        <authorList>
            <person name="Lee C.N."/>
            <person name="Lin J.W."/>
            <person name="Weng S.F."/>
            <person name="Tseng Y.H."/>
        </authorList>
    </citation>
    <scope>NUCLEOTIDE SEQUENCE</scope>
</reference>
<keyword evidence="2" id="KW-1160">Virus entry into host cell</keyword>
<keyword evidence="1" id="KW-0118">Viral capsid assembly</keyword>
<dbReference type="GeneID" id="7943828"/>
<dbReference type="RefSeq" id="YP_002922618.1">
    <property type="nucleotide sequence ID" value="NC_012742.1"/>
</dbReference>
<evidence type="ECO:0000256" key="2">
    <source>
        <dbReference type="ARBA" id="ARBA00023009"/>
    </source>
</evidence>
<dbReference type="KEGG" id="vg:7943828"/>
<evidence type="ECO:0000256" key="3">
    <source>
        <dbReference type="ARBA" id="ARBA00023219"/>
    </source>
</evidence>
<dbReference type="Pfam" id="PF04860">
    <property type="entry name" value="Phage_portal"/>
    <property type="match status" value="1"/>
</dbReference>
<protein>
    <submittedName>
        <fullName evidence="4">p04</fullName>
    </submittedName>
</protein>
<dbReference type="Proteomes" id="UP000001480">
    <property type="component" value="Segment"/>
</dbReference>
<keyword evidence="2" id="KW-1162">Viral penetration into host cytoplasm</keyword>
<keyword evidence="3" id="KW-0231">Viral genome packaging</keyword>
<keyword evidence="2" id="KW-1171">Viral genome ejection through host cell envelope</keyword>
<evidence type="ECO:0000313" key="5">
    <source>
        <dbReference type="Proteomes" id="UP000001480"/>
    </source>
</evidence>
<sequence>MADETAGFLRRIKSVLAPKAMDATTVQSFSQRDAGLYVGNRFYSDAGSEVSVTTAMTLDAVSACVKLISQTIASLPLNLWMRTADGRKLATNHDLHYLLLDSPNSNTTSFDFWQAVVSAMLLHGSAHVRKVVSNGKIESLQFMHASRLTVTQDSRGLYSYSYRKADGSKIDVPRGQVWRLLGYSMDGENGLSAIQYGSQVFGTALAAEKQAARAFRNGTLQSIYYSVAAFLTPEQRTQFSANVAQSVESGRTPILEGGVDVKSLGLNPVDAQLLQSRNYSVESICRFFSVPPSMVGHASAGTTSWGSGIESQQLAFLSLTLAPWLRRIEQSISLNLLSPGERRRYFADFDVSALLRADSAARAGYYSTMVNNGLLTRDEARASEGLQKLGGMASALTVQSAMVPLDQINIQPAAAPAATQRETTPTGSTT</sequence>
<dbReference type="Gene3D" id="3.40.140.120">
    <property type="match status" value="1"/>
</dbReference>
<keyword evidence="1" id="KW-1188">Viral release from host cell</keyword>
<organism evidence="4 5">
    <name type="scientific">Xanthomonas phage phiL7</name>
    <dbReference type="NCBI Taxonomy" id="538979"/>
    <lineage>
        <taxon>Viruses</taxon>
        <taxon>Duplodnaviria</taxon>
        <taxon>Heunggongvirae</taxon>
        <taxon>Uroviricota</taxon>
        <taxon>Caudoviricetes</taxon>
        <taxon>Eisenstarkvirus</taxon>
        <taxon>Eisenstarkvirus L7</taxon>
    </lineage>
</organism>
<accession>C4ML04</accession>
<dbReference type="OrthoDB" id="3659at10239"/>